<dbReference type="EMBL" id="JAFCMP010000190">
    <property type="protein sequence ID" value="KAG5183690.1"/>
    <property type="molecule type" value="Genomic_DNA"/>
</dbReference>
<evidence type="ECO:0000259" key="2">
    <source>
        <dbReference type="PROSITE" id="PS51294"/>
    </source>
</evidence>
<evidence type="ECO:0000313" key="4">
    <source>
        <dbReference type="Proteomes" id="UP000664859"/>
    </source>
</evidence>
<dbReference type="SUPFAM" id="SSF46689">
    <property type="entry name" value="Homeodomain-like"/>
    <property type="match status" value="1"/>
</dbReference>
<dbReference type="InterPro" id="IPR001005">
    <property type="entry name" value="SANT/Myb"/>
</dbReference>
<sequence>MPISVAERGTKKWAEIATHIPGRSNKQRRERWLNQLDPTISKITSTTKLGANLN</sequence>
<dbReference type="Gene3D" id="1.10.10.60">
    <property type="entry name" value="Homeodomain-like"/>
    <property type="match status" value="1"/>
</dbReference>
<dbReference type="InterPro" id="IPR009057">
    <property type="entry name" value="Homeodomain-like_sf"/>
</dbReference>
<organism evidence="3 4">
    <name type="scientific">Tribonema minus</name>
    <dbReference type="NCBI Taxonomy" id="303371"/>
    <lineage>
        <taxon>Eukaryota</taxon>
        <taxon>Sar</taxon>
        <taxon>Stramenopiles</taxon>
        <taxon>Ochrophyta</taxon>
        <taxon>PX clade</taxon>
        <taxon>Xanthophyceae</taxon>
        <taxon>Tribonematales</taxon>
        <taxon>Tribonemataceae</taxon>
        <taxon>Tribonema</taxon>
    </lineage>
</organism>
<dbReference type="PROSITE" id="PS50090">
    <property type="entry name" value="MYB_LIKE"/>
    <property type="match status" value="1"/>
</dbReference>
<dbReference type="Pfam" id="PF13921">
    <property type="entry name" value="Myb_DNA-bind_6"/>
    <property type="match status" value="1"/>
</dbReference>
<feature type="domain" description="Myb-like" evidence="1">
    <location>
        <begin position="1"/>
        <end position="36"/>
    </location>
</feature>
<dbReference type="InterPro" id="IPR017930">
    <property type="entry name" value="Myb_dom"/>
</dbReference>
<protein>
    <recommendedName>
        <fullName evidence="5">HTH myb-type domain-containing protein</fullName>
    </recommendedName>
</protein>
<evidence type="ECO:0000259" key="1">
    <source>
        <dbReference type="PROSITE" id="PS50090"/>
    </source>
</evidence>
<dbReference type="AlphaFoldDB" id="A0A835YYE3"/>
<accession>A0A835YYE3</accession>
<dbReference type="PROSITE" id="PS51294">
    <property type="entry name" value="HTH_MYB"/>
    <property type="match status" value="1"/>
</dbReference>
<evidence type="ECO:0008006" key="5">
    <source>
        <dbReference type="Google" id="ProtNLM"/>
    </source>
</evidence>
<comment type="caution">
    <text evidence="3">The sequence shown here is derived from an EMBL/GenBank/DDBJ whole genome shotgun (WGS) entry which is preliminary data.</text>
</comment>
<dbReference type="Proteomes" id="UP000664859">
    <property type="component" value="Unassembled WGS sequence"/>
</dbReference>
<keyword evidence="4" id="KW-1185">Reference proteome</keyword>
<feature type="domain" description="HTH myb-type" evidence="2">
    <location>
        <begin position="1"/>
        <end position="40"/>
    </location>
</feature>
<evidence type="ECO:0000313" key="3">
    <source>
        <dbReference type="EMBL" id="KAG5183690.1"/>
    </source>
</evidence>
<dbReference type="CDD" id="cd00167">
    <property type="entry name" value="SANT"/>
    <property type="match status" value="1"/>
</dbReference>
<gene>
    <name evidence="3" type="ORF">JKP88DRAFT_163730</name>
</gene>
<dbReference type="OrthoDB" id="2143914at2759"/>
<reference evidence="3" key="1">
    <citation type="submission" date="2021-02" db="EMBL/GenBank/DDBJ databases">
        <title>First Annotated Genome of the Yellow-green Alga Tribonema minus.</title>
        <authorList>
            <person name="Mahan K.M."/>
        </authorList>
    </citation>
    <scope>NUCLEOTIDE SEQUENCE</scope>
    <source>
        <strain evidence="3">UTEX B ZZ1240</strain>
    </source>
</reference>
<proteinExistence type="predicted"/>
<name>A0A835YYE3_9STRA</name>